<evidence type="ECO:0000313" key="2">
    <source>
        <dbReference type="EMBL" id="MFC5279524.1"/>
    </source>
</evidence>
<sequence length="83" mass="9092">MSREPSREDPVKGDEYVLPDGSTEIVFLVEDGRVLTVSEYESVDAFEESVSTGRYAGSREEVATMPDVEAFADPDPATDDSEN</sequence>
<keyword evidence="3" id="KW-1185">Reference proteome</keyword>
<protein>
    <submittedName>
        <fullName evidence="2">Uncharacterized protein</fullName>
    </submittedName>
</protein>
<accession>A0ABD5R3T3</accession>
<feature type="region of interest" description="Disordered" evidence="1">
    <location>
        <begin position="57"/>
        <end position="83"/>
    </location>
</feature>
<dbReference type="EMBL" id="JBHSKY010000013">
    <property type="protein sequence ID" value="MFC5279524.1"/>
    <property type="molecule type" value="Genomic_DNA"/>
</dbReference>
<reference evidence="2 3" key="1">
    <citation type="journal article" date="2019" name="Int. J. Syst. Evol. Microbiol.">
        <title>The Global Catalogue of Microorganisms (GCM) 10K type strain sequencing project: providing services to taxonomists for standard genome sequencing and annotation.</title>
        <authorList>
            <consortium name="The Broad Institute Genomics Platform"/>
            <consortium name="The Broad Institute Genome Sequencing Center for Infectious Disease"/>
            <person name="Wu L."/>
            <person name="Ma J."/>
        </authorList>
    </citation>
    <scope>NUCLEOTIDE SEQUENCE [LARGE SCALE GENOMIC DNA]</scope>
    <source>
        <strain evidence="2 3">CGMCC 1.12124</strain>
    </source>
</reference>
<gene>
    <name evidence="2" type="ORF">ACFPM1_12265</name>
</gene>
<comment type="caution">
    <text evidence="2">The sequence shown here is derived from an EMBL/GenBank/DDBJ whole genome shotgun (WGS) entry which is preliminary data.</text>
</comment>
<dbReference type="RefSeq" id="WP_256413271.1">
    <property type="nucleotide sequence ID" value="NZ_JANHDM010000020.1"/>
</dbReference>
<dbReference type="AlphaFoldDB" id="A0ABD5R3T3"/>
<organism evidence="2 3">
    <name type="scientific">Halorubrum rubrum</name>
    <dbReference type="NCBI Taxonomy" id="1126240"/>
    <lineage>
        <taxon>Archaea</taxon>
        <taxon>Methanobacteriati</taxon>
        <taxon>Methanobacteriota</taxon>
        <taxon>Stenosarchaea group</taxon>
        <taxon>Halobacteria</taxon>
        <taxon>Halobacteriales</taxon>
        <taxon>Haloferacaceae</taxon>
        <taxon>Halorubrum</taxon>
    </lineage>
</organism>
<proteinExistence type="predicted"/>
<dbReference type="Proteomes" id="UP001596118">
    <property type="component" value="Unassembled WGS sequence"/>
</dbReference>
<evidence type="ECO:0000256" key="1">
    <source>
        <dbReference type="SAM" id="MobiDB-lite"/>
    </source>
</evidence>
<name>A0ABD5R3T3_9EURY</name>
<feature type="compositionally biased region" description="Acidic residues" evidence="1">
    <location>
        <begin position="70"/>
        <end position="83"/>
    </location>
</feature>
<evidence type="ECO:0000313" key="3">
    <source>
        <dbReference type="Proteomes" id="UP001596118"/>
    </source>
</evidence>